<gene>
    <name evidence="1" type="ORF">EDS130_LOCUS35362</name>
</gene>
<dbReference type="AlphaFoldDB" id="A0A815KBZ4"/>
<dbReference type="EMBL" id="CAJNOJ010000309">
    <property type="protein sequence ID" value="CAF1389070.1"/>
    <property type="molecule type" value="Genomic_DNA"/>
</dbReference>
<organism evidence="1 2">
    <name type="scientific">Adineta ricciae</name>
    <name type="common">Rotifer</name>
    <dbReference type="NCBI Taxonomy" id="249248"/>
    <lineage>
        <taxon>Eukaryota</taxon>
        <taxon>Metazoa</taxon>
        <taxon>Spiralia</taxon>
        <taxon>Gnathifera</taxon>
        <taxon>Rotifera</taxon>
        <taxon>Eurotatoria</taxon>
        <taxon>Bdelloidea</taxon>
        <taxon>Adinetida</taxon>
        <taxon>Adinetidae</taxon>
        <taxon>Adineta</taxon>
    </lineage>
</organism>
<reference evidence="1" key="1">
    <citation type="submission" date="2021-02" db="EMBL/GenBank/DDBJ databases">
        <authorList>
            <person name="Nowell W R."/>
        </authorList>
    </citation>
    <scope>NUCLEOTIDE SEQUENCE</scope>
</reference>
<evidence type="ECO:0000313" key="1">
    <source>
        <dbReference type="EMBL" id="CAF1389070.1"/>
    </source>
</evidence>
<dbReference type="Proteomes" id="UP000663852">
    <property type="component" value="Unassembled WGS sequence"/>
</dbReference>
<evidence type="ECO:0000313" key="2">
    <source>
        <dbReference type="Proteomes" id="UP000663852"/>
    </source>
</evidence>
<protein>
    <submittedName>
        <fullName evidence="1">Uncharacterized protein</fullName>
    </submittedName>
</protein>
<name>A0A815KBZ4_ADIRI</name>
<comment type="caution">
    <text evidence="1">The sequence shown here is derived from an EMBL/GenBank/DDBJ whole genome shotgun (WGS) entry which is preliminary data.</text>
</comment>
<sequence>MLTDNDHCSNALFRWFQSFQTNIPLDEENLQCLTSNPNLQDIWQKLIRHCHPTEFVKKVKETIRINDLKQRHPDRWEQHKNAQIQQGQIEQRIQLRLREISALKSDQSTNIFNELNRVDTMMNDEHEMISSLDKQLQIYRQISLDFNQLSQLKQQFNSFFSTDNRQELILDLLNTKTSLTEKSQQEVNFNDLCSAMINQIQQRINQLNKIENNDEERNFTIIQSYEDALTKTNLDFTKQFVHLANIRLECAKLRHRLQESKREVLSRRASNEQGQLLTILDAMIASKSIENHLNLLKKKVQTEAEQTKKSQENLLPQIHQQITEQRNQLNRIDQQLNKIIQENPFDKLEKLESKIRDYTRLISEFPQHIHSLNILHLSLSNQIRSNLFTWSNEQFNQINLANQPIIQSPPTPLPEILSQTPSTPLTSLKQLLGIRTQDSTILEPPATNDSSTKQETQHWDIPSKDEDMFKIICPSLTEIDWQMLNRVDQQIEDSLKDCRQDFDQYEELFQNMIKETRVLQYEYREKPAFRS</sequence>
<dbReference type="OrthoDB" id="10006889at2759"/>
<proteinExistence type="predicted"/>
<accession>A0A815KBZ4</accession>